<name>A0A078RWN7_BACUN</name>
<dbReference type="EMBL" id="JNHN01000179">
    <property type="protein sequence ID" value="KDS48875.1"/>
    <property type="molecule type" value="Genomic_DNA"/>
</dbReference>
<protein>
    <submittedName>
        <fullName evidence="1">Uncharacterized protein</fullName>
    </submittedName>
</protein>
<dbReference type="PATRIC" id="fig|1339349.3.peg.3676"/>
<accession>A0A078RWN7</accession>
<reference evidence="1 2" key="1">
    <citation type="submission" date="2014-04" db="EMBL/GenBank/DDBJ databases">
        <authorList>
            <person name="Sears C."/>
            <person name="Carroll K."/>
            <person name="Sack B.R."/>
            <person name="Qadri F."/>
            <person name="Myers L.L."/>
            <person name="Chung G.-T."/>
            <person name="Escheverria P."/>
            <person name="Fraser C.M."/>
            <person name="Sadzewicz L."/>
            <person name="Shefchek K.A."/>
            <person name="Tallon L."/>
            <person name="Das S.P."/>
            <person name="Daugherty S."/>
            <person name="Mongodin E.F."/>
        </authorList>
    </citation>
    <scope>NUCLEOTIDE SEQUENCE [LARGE SCALE GENOMIC DNA]</scope>
    <source>
        <strain evidence="1 2">3978 T3 ii</strain>
    </source>
</reference>
<comment type="caution">
    <text evidence="1">The sequence shown here is derived from an EMBL/GenBank/DDBJ whole genome shotgun (WGS) entry which is preliminary data.</text>
</comment>
<evidence type="ECO:0000313" key="1">
    <source>
        <dbReference type="EMBL" id="KDS48875.1"/>
    </source>
</evidence>
<proteinExistence type="predicted"/>
<organism evidence="1 2">
    <name type="scientific">Bacteroides uniformis str. 3978 T3 ii</name>
    <dbReference type="NCBI Taxonomy" id="1339349"/>
    <lineage>
        <taxon>Bacteria</taxon>
        <taxon>Pseudomonadati</taxon>
        <taxon>Bacteroidota</taxon>
        <taxon>Bacteroidia</taxon>
        <taxon>Bacteroidales</taxon>
        <taxon>Bacteroidaceae</taxon>
        <taxon>Bacteroides</taxon>
    </lineage>
</organism>
<sequence>MQKLNELLLKYMLVLTLCKNVFEELAAFRGSKYVYPRYARNFFEKG</sequence>
<evidence type="ECO:0000313" key="2">
    <source>
        <dbReference type="Proteomes" id="UP000028013"/>
    </source>
</evidence>
<dbReference type="AlphaFoldDB" id="A0A078RWN7"/>
<gene>
    <name evidence="1" type="ORF">M094_2566</name>
</gene>
<dbReference type="Proteomes" id="UP000028013">
    <property type="component" value="Unassembled WGS sequence"/>
</dbReference>